<feature type="compositionally biased region" description="Polar residues" evidence="1">
    <location>
        <begin position="1"/>
        <end position="13"/>
    </location>
</feature>
<evidence type="ECO:0000313" key="3">
    <source>
        <dbReference type="Proteomes" id="UP000053660"/>
    </source>
</evidence>
<accession>A0A0B1ST93</accession>
<proteinExistence type="predicted"/>
<dbReference type="AlphaFoldDB" id="A0A0B1ST93"/>
<feature type="region of interest" description="Disordered" evidence="1">
    <location>
        <begin position="1"/>
        <end position="117"/>
    </location>
</feature>
<sequence length="135" mass="13987">MISSEVGTSQNTDKAPLLEGAVAVSAEEPLAESNRRRRPSRQEVDEQTSSGAVIQEPRSVSSASDQTGEAAVTTPESAAPADEVAGTLAESDKDDESQSWRKRSGRPPARAASAAAQTLLAAELAARGEKPSDPS</sequence>
<protein>
    <submittedName>
        <fullName evidence="2">Uncharacterized protein</fullName>
    </submittedName>
</protein>
<organism evidence="2 3">
    <name type="scientific">Oesophagostomum dentatum</name>
    <name type="common">Nodular worm</name>
    <dbReference type="NCBI Taxonomy" id="61180"/>
    <lineage>
        <taxon>Eukaryota</taxon>
        <taxon>Metazoa</taxon>
        <taxon>Ecdysozoa</taxon>
        <taxon>Nematoda</taxon>
        <taxon>Chromadorea</taxon>
        <taxon>Rhabditida</taxon>
        <taxon>Rhabditina</taxon>
        <taxon>Rhabditomorpha</taxon>
        <taxon>Strongyloidea</taxon>
        <taxon>Strongylidae</taxon>
        <taxon>Oesophagostomum</taxon>
    </lineage>
</organism>
<evidence type="ECO:0000313" key="2">
    <source>
        <dbReference type="EMBL" id="KHJ87101.1"/>
    </source>
</evidence>
<gene>
    <name evidence="2" type="ORF">OESDEN_13132</name>
</gene>
<dbReference type="Proteomes" id="UP000053660">
    <property type="component" value="Unassembled WGS sequence"/>
</dbReference>
<name>A0A0B1ST93_OESDE</name>
<evidence type="ECO:0000256" key="1">
    <source>
        <dbReference type="SAM" id="MobiDB-lite"/>
    </source>
</evidence>
<dbReference type="EMBL" id="KN558563">
    <property type="protein sequence ID" value="KHJ87101.1"/>
    <property type="molecule type" value="Genomic_DNA"/>
</dbReference>
<reference evidence="2 3" key="1">
    <citation type="submission" date="2014-03" db="EMBL/GenBank/DDBJ databases">
        <title>Draft genome of the hookworm Oesophagostomum dentatum.</title>
        <authorList>
            <person name="Mitreva M."/>
        </authorList>
    </citation>
    <scope>NUCLEOTIDE SEQUENCE [LARGE SCALE GENOMIC DNA]</scope>
    <source>
        <strain evidence="2 3">OD-Hann</strain>
    </source>
</reference>
<keyword evidence="3" id="KW-1185">Reference proteome</keyword>
<feature type="compositionally biased region" description="Polar residues" evidence="1">
    <location>
        <begin position="47"/>
        <end position="67"/>
    </location>
</feature>
<feature type="non-terminal residue" evidence="2">
    <location>
        <position position="135"/>
    </location>
</feature>